<protein>
    <submittedName>
        <fullName evidence="6">Uncharacterized protein</fullName>
    </submittedName>
</protein>
<dbReference type="InterPro" id="IPR027417">
    <property type="entry name" value="P-loop_NTPase"/>
</dbReference>
<comment type="similarity">
    <text evidence="3">Belongs to the TRAFAC class dynamin-like GTPase superfamily. Dynamin/Fzo/YdjA family.</text>
</comment>
<dbReference type="AlphaFoldDB" id="A0A7S3UEF9"/>
<gene>
    <name evidence="6" type="ORF">PSAL00342_LOCUS4120</name>
</gene>
<dbReference type="InterPro" id="IPR020850">
    <property type="entry name" value="GED_dom"/>
</dbReference>
<dbReference type="PROSITE" id="PS00410">
    <property type="entry name" value="G_DYNAMIN_1"/>
    <property type="match status" value="1"/>
</dbReference>
<dbReference type="InterPro" id="IPR022812">
    <property type="entry name" value="Dynamin"/>
</dbReference>
<dbReference type="Gene3D" id="1.20.120.1240">
    <property type="entry name" value="Dynamin, middle domain"/>
    <property type="match status" value="1"/>
</dbReference>
<dbReference type="GO" id="GO:0003924">
    <property type="term" value="F:GTPase activity"/>
    <property type="evidence" value="ECO:0007669"/>
    <property type="project" value="InterPro"/>
</dbReference>
<evidence type="ECO:0000256" key="2">
    <source>
        <dbReference type="ARBA" id="ARBA00023134"/>
    </source>
</evidence>
<dbReference type="Gene3D" id="3.40.50.300">
    <property type="entry name" value="P-loop containing nucleotide triphosphate hydrolases"/>
    <property type="match status" value="1"/>
</dbReference>
<accession>A0A7S3UEF9</accession>
<organism evidence="6">
    <name type="scientific">Picocystis salinarum</name>
    <dbReference type="NCBI Taxonomy" id="88271"/>
    <lineage>
        <taxon>Eukaryota</taxon>
        <taxon>Viridiplantae</taxon>
        <taxon>Chlorophyta</taxon>
        <taxon>Picocystophyceae</taxon>
        <taxon>Picocystales</taxon>
        <taxon>Picocystaceae</taxon>
        <taxon>Picocystis</taxon>
    </lineage>
</organism>
<evidence type="ECO:0000313" key="6">
    <source>
        <dbReference type="EMBL" id="CAE0610285.1"/>
    </source>
</evidence>
<keyword evidence="1 3" id="KW-0547">Nucleotide-binding</keyword>
<dbReference type="SUPFAM" id="SSF52540">
    <property type="entry name" value="P-loop containing nucleoside triphosphate hydrolases"/>
    <property type="match status" value="1"/>
</dbReference>
<dbReference type="InterPro" id="IPR000375">
    <property type="entry name" value="Dynamin_stalk"/>
</dbReference>
<dbReference type="PROSITE" id="PS51388">
    <property type="entry name" value="GED"/>
    <property type="match status" value="1"/>
</dbReference>
<dbReference type="PANTHER" id="PTHR11566:SF223">
    <property type="entry name" value="PROTEIN 1C, PUTATIVE, EXPRESSED-RELATED"/>
    <property type="match status" value="1"/>
</dbReference>
<dbReference type="PANTHER" id="PTHR11566">
    <property type="entry name" value="DYNAMIN"/>
    <property type="match status" value="1"/>
</dbReference>
<dbReference type="InterPro" id="IPR019762">
    <property type="entry name" value="Dynamin_GTPase_CS"/>
</dbReference>
<dbReference type="GO" id="GO:0005874">
    <property type="term" value="C:microtubule"/>
    <property type="evidence" value="ECO:0007669"/>
    <property type="project" value="TreeGrafter"/>
</dbReference>
<dbReference type="InterPro" id="IPR030381">
    <property type="entry name" value="G_DYNAMIN_dom"/>
</dbReference>
<dbReference type="GO" id="GO:0008017">
    <property type="term" value="F:microtubule binding"/>
    <property type="evidence" value="ECO:0007669"/>
    <property type="project" value="TreeGrafter"/>
</dbReference>
<dbReference type="EMBL" id="HBIS01004536">
    <property type="protein sequence ID" value="CAE0610285.1"/>
    <property type="molecule type" value="Transcribed_RNA"/>
</dbReference>
<dbReference type="PRINTS" id="PR00195">
    <property type="entry name" value="DYNAMIN"/>
</dbReference>
<evidence type="ECO:0000259" key="5">
    <source>
        <dbReference type="PROSITE" id="PS51718"/>
    </source>
</evidence>
<dbReference type="GO" id="GO:0005737">
    <property type="term" value="C:cytoplasm"/>
    <property type="evidence" value="ECO:0007669"/>
    <property type="project" value="TreeGrafter"/>
</dbReference>
<dbReference type="Pfam" id="PF00350">
    <property type="entry name" value="Dynamin_N"/>
    <property type="match status" value="1"/>
</dbReference>
<dbReference type="InterPro" id="IPR003130">
    <property type="entry name" value="GED"/>
</dbReference>
<dbReference type="Pfam" id="PF02212">
    <property type="entry name" value="GED"/>
    <property type="match status" value="1"/>
</dbReference>
<evidence type="ECO:0000259" key="4">
    <source>
        <dbReference type="PROSITE" id="PS51388"/>
    </source>
</evidence>
<dbReference type="InterPro" id="IPR001401">
    <property type="entry name" value="Dynamin_GTPase"/>
</dbReference>
<evidence type="ECO:0000256" key="1">
    <source>
        <dbReference type="ARBA" id="ARBA00022741"/>
    </source>
</evidence>
<sequence length="634" mass="69500">MGLDQLVALVNRLQSACSLLGDNASSGGDGSLPSLWNALPQVVVIGGQSSGKSSVLESVVGRDFLPRGSGIVTRRPLVLQLIKTDGGNDRAEFLHLKGEVFQDFDAVREEIEDETRRSLGPSKAVSPEPIQLTVHSKNVPTLTLVDMPGLTKIPIEGQPKSIVQDIDNMVMDFVKGDNVIILAVSPANADIATSDAIRMARTVDPDGDRTIGVLTKLDIMDRGTNALDILDGRSCVLKHGWVGVVNRSQADINGKVDMKKARAQEEKFFKDSEYAHLKNVGTTNLSNKVVNHLEQAILRQLPQIQSYLNDSVIDLHRELEDLGVHIPSDRGAMLHMVLELCRTFEREFADLLDGGRGGGESILEAFEQKLVQNIRNLPFKELYSLKNVAQIINEADGYQPHLIAPEMGYRRLIESGLGLLKGPSERCVEEVHGILRGLVESAIHECKDLTRYPTLRAEMQRVAYASLEAKKEETRRMVTIMVEMESSYLTAEFFRRVVSAQMAGSNAGPEALNIRTLNGVPVSAATEGVPPEELHLRRITAHVSAYVAAVCDQLKTTVPKAVVHSLVLSSKKELLKSWNMQVAGMGLDSLQRLLSEDEAVMKRRTDCSNRLELLQQAAGEIAAATAQMGLQYGR</sequence>
<evidence type="ECO:0000256" key="3">
    <source>
        <dbReference type="RuleBase" id="RU003932"/>
    </source>
</evidence>
<feature type="domain" description="GED" evidence="4">
    <location>
        <begin position="536"/>
        <end position="629"/>
    </location>
</feature>
<dbReference type="SMART" id="SM00053">
    <property type="entry name" value="DYNc"/>
    <property type="match status" value="1"/>
</dbReference>
<reference evidence="6" key="1">
    <citation type="submission" date="2021-01" db="EMBL/GenBank/DDBJ databases">
        <authorList>
            <person name="Corre E."/>
            <person name="Pelletier E."/>
            <person name="Niang G."/>
            <person name="Scheremetjew M."/>
            <person name="Finn R."/>
            <person name="Kale V."/>
            <person name="Holt S."/>
            <person name="Cochrane G."/>
            <person name="Meng A."/>
            <person name="Brown T."/>
            <person name="Cohen L."/>
        </authorList>
    </citation>
    <scope>NUCLEOTIDE SEQUENCE</scope>
    <source>
        <strain evidence="6">CCMP1897</strain>
    </source>
</reference>
<dbReference type="GO" id="GO:0016020">
    <property type="term" value="C:membrane"/>
    <property type="evidence" value="ECO:0007669"/>
    <property type="project" value="TreeGrafter"/>
</dbReference>
<dbReference type="InterPro" id="IPR045063">
    <property type="entry name" value="Dynamin_N"/>
</dbReference>
<feature type="domain" description="Dynamin-type G" evidence="5">
    <location>
        <begin position="36"/>
        <end position="302"/>
    </location>
</feature>
<dbReference type="PROSITE" id="PS51718">
    <property type="entry name" value="G_DYNAMIN_2"/>
    <property type="match status" value="1"/>
</dbReference>
<keyword evidence="2 3" id="KW-0342">GTP-binding</keyword>
<name>A0A7S3UEF9_9CHLO</name>
<dbReference type="SMART" id="SM00302">
    <property type="entry name" value="GED"/>
    <property type="match status" value="1"/>
</dbReference>
<dbReference type="CDD" id="cd08771">
    <property type="entry name" value="DLP_1"/>
    <property type="match status" value="1"/>
</dbReference>
<dbReference type="GO" id="GO:0005525">
    <property type="term" value="F:GTP binding"/>
    <property type="evidence" value="ECO:0007669"/>
    <property type="project" value="UniProtKB-KW"/>
</dbReference>
<proteinExistence type="inferred from homology"/>
<dbReference type="Pfam" id="PF01031">
    <property type="entry name" value="Dynamin_M"/>
    <property type="match status" value="1"/>
</dbReference>